<keyword evidence="4 6" id="KW-0067">ATP-binding</keyword>
<evidence type="ECO:0000256" key="1">
    <source>
        <dbReference type="ARBA" id="ARBA00022448"/>
    </source>
</evidence>
<dbReference type="GO" id="GO:0005524">
    <property type="term" value="F:ATP binding"/>
    <property type="evidence" value="ECO:0007669"/>
    <property type="project" value="UniProtKB-KW"/>
</dbReference>
<name>A0A225MD32_9BURK</name>
<evidence type="ECO:0000313" key="6">
    <source>
        <dbReference type="EMBL" id="OWT56879.1"/>
    </source>
</evidence>
<dbReference type="CDD" id="cd03257">
    <property type="entry name" value="ABC_NikE_OppD_transporters"/>
    <property type="match status" value="1"/>
</dbReference>
<dbReference type="Pfam" id="PF08352">
    <property type="entry name" value="oligo_HPY"/>
    <property type="match status" value="1"/>
</dbReference>
<dbReference type="InterPro" id="IPR050319">
    <property type="entry name" value="ABC_transp_ATP-bind"/>
</dbReference>
<dbReference type="EMBL" id="NJIH01000010">
    <property type="protein sequence ID" value="OWT56879.1"/>
    <property type="molecule type" value="Genomic_DNA"/>
</dbReference>
<feature type="domain" description="ABC transporter" evidence="5">
    <location>
        <begin position="18"/>
        <end position="270"/>
    </location>
</feature>
<dbReference type="PROSITE" id="PS00211">
    <property type="entry name" value="ABC_TRANSPORTER_1"/>
    <property type="match status" value="1"/>
</dbReference>
<dbReference type="AlphaFoldDB" id="A0A225MD32"/>
<dbReference type="SMART" id="SM00382">
    <property type="entry name" value="AAA"/>
    <property type="match status" value="1"/>
</dbReference>
<dbReference type="Pfam" id="PF00005">
    <property type="entry name" value="ABC_tran"/>
    <property type="match status" value="1"/>
</dbReference>
<dbReference type="InterPro" id="IPR003439">
    <property type="entry name" value="ABC_transporter-like_ATP-bd"/>
</dbReference>
<protein>
    <submittedName>
        <fullName evidence="6">Oligopeptide ABC transporter ATP-binding protein OppF</fullName>
    </submittedName>
</protein>
<dbReference type="GO" id="GO:0016887">
    <property type="term" value="F:ATP hydrolysis activity"/>
    <property type="evidence" value="ECO:0007669"/>
    <property type="project" value="InterPro"/>
</dbReference>
<comment type="caution">
    <text evidence="6">The sequence shown here is derived from an EMBL/GenBank/DDBJ whole genome shotgun (WGS) entry which is preliminary data.</text>
</comment>
<accession>A0A225MD32</accession>
<evidence type="ECO:0000256" key="2">
    <source>
        <dbReference type="ARBA" id="ARBA00022475"/>
    </source>
</evidence>
<keyword evidence="7" id="KW-1185">Reference proteome</keyword>
<dbReference type="GO" id="GO:0015833">
    <property type="term" value="P:peptide transport"/>
    <property type="evidence" value="ECO:0007669"/>
    <property type="project" value="InterPro"/>
</dbReference>
<keyword evidence="2" id="KW-1003">Cell membrane</keyword>
<dbReference type="InterPro" id="IPR013563">
    <property type="entry name" value="Oligopep_ABC_C"/>
</dbReference>
<dbReference type="Proteomes" id="UP000214603">
    <property type="component" value="Unassembled WGS sequence"/>
</dbReference>
<dbReference type="InterPro" id="IPR027417">
    <property type="entry name" value="P-loop_NTPase"/>
</dbReference>
<dbReference type="InterPro" id="IPR017871">
    <property type="entry name" value="ABC_transporter-like_CS"/>
</dbReference>
<dbReference type="GO" id="GO:0055085">
    <property type="term" value="P:transmembrane transport"/>
    <property type="evidence" value="ECO:0007669"/>
    <property type="project" value="UniProtKB-ARBA"/>
</dbReference>
<keyword evidence="2" id="KW-0472">Membrane</keyword>
<evidence type="ECO:0000259" key="5">
    <source>
        <dbReference type="PROSITE" id="PS50893"/>
    </source>
</evidence>
<evidence type="ECO:0000256" key="3">
    <source>
        <dbReference type="ARBA" id="ARBA00022741"/>
    </source>
</evidence>
<dbReference type="InterPro" id="IPR003593">
    <property type="entry name" value="AAA+_ATPase"/>
</dbReference>
<dbReference type="PANTHER" id="PTHR43776">
    <property type="entry name" value="TRANSPORT ATP-BINDING PROTEIN"/>
    <property type="match status" value="1"/>
</dbReference>
<sequence length="278" mass="30224">MARGDILFETAQSDSPVISIRDLKKSFRSRKSGWLGARREGVLALKGVDLDLHRGEWLGLVGESGSGKTTLARIAVGLEAPTSGTVKICGIDVASIKNRDRPDFARKIQFVYQNSFGALDPRMTAAELVAEPLIIHRRQYAAMNLDEKVAQLLNDVGLESSIAGRRPRQLSGGQCQRLSLARALALSPEVLVMDEPTSALDVTVQAQVIALLDRISAQKKLSVLVISHDLALVSQICHRTAVMYLGEIVEVGPTDQIVHHPAHSYTRKLINAVPRIAA</sequence>
<dbReference type="SUPFAM" id="SSF52540">
    <property type="entry name" value="P-loop containing nucleoside triphosphate hydrolases"/>
    <property type="match status" value="1"/>
</dbReference>
<dbReference type="Gene3D" id="3.40.50.300">
    <property type="entry name" value="P-loop containing nucleotide triphosphate hydrolases"/>
    <property type="match status" value="1"/>
</dbReference>
<proteinExistence type="predicted"/>
<gene>
    <name evidence="6" type="ORF">CEY11_18560</name>
</gene>
<evidence type="ECO:0000313" key="7">
    <source>
        <dbReference type="Proteomes" id="UP000214603"/>
    </source>
</evidence>
<dbReference type="PROSITE" id="PS50893">
    <property type="entry name" value="ABC_TRANSPORTER_2"/>
    <property type="match status" value="1"/>
</dbReference>
<keyword evidence="1" id="KW-0813">Transport</keyword>
<keyword evidence="3" id="KW-0547">Nucleotide-binding</keyword>
<organism evidence="6 7">
    <name type="scientific">Candidimonas nitroreducens</name>
    <dbReference type="NCBI Taxonomy" id="683354"/>
    <lineage>
        <taxon>Bacteria</taxon>
        <taxon>Pseudomonadati</taxon>
        <taxon>Pseudomonadota</taxon>
        <taxon>Betaproteobacteria</taxon>
        <taxon>Burkholderiales</taxon>
        <taxon>Alcaligenaceae</taxon>
        <taxon>Candidimonas</taxon>
    </lineage>
</organism>
<reference evidence="7" key="1">
    <citation type="submission" date="2017-06" db="EMBL/GenBank/DDBJ databases">
        <title>Herbaspirillum phytohormonus sp. nov., isolated from the root nodule of Robinia pseudoacacia in lead-zinc mine.</title>
        <authorList>
            <person name="Fan M."/>
            <person name="Lin Y."/>
        </authorList>
    </citation>
    <scope>NUCLEOTIDE SEQUENCE [LARGE SCALE GENOMIC DNA]</scope>
    <source>
        <strain evidence="7">SC-089</strain>
    </source>
</reference>
<evidence type="ECO:0000256" key="4">
    <source>
        <dbReference type="ARBA" id="ARBA00022840"/>
    </source>
</evidence>